<reference evidence="1" key="1">
    <citation type="submission" date="2020-09" db="EMBL/GenBank/DDBJ databases">
        <title>Iningainema tapete sp. nov. (Scytonemataceae, Cyanobacteria) from greenhouses in central Florida (USA) produces two types of nodularin with biosynthetic potential for microcystin-LR and anabaenopeptins.</title>
        <authorList>
            <person name="Berthold D.E."/>
            <person name="Lefler F.W."/>
            <person name="Huang I.-S."/>
            <person name="Abdulla H."/>
            <person name="Zimba P.V."/>
            <person name="Laughinghouse H.D. IV."/>
        </authorList>
    </citation>
    <scope>NUCLEOTIDE SEQUENCE</scope>
    <source>
        <strain evidence="1">BLCCT55</strain>
    </source>
</reference>
<name>A0A8J6XI80_9CYAN</name>
<sequence>MEKVVTLEEALELVKQLSLVDKVRLIEQVAPQIERELTNAQPQPRKSLRGLWRGSNITESDIAEARQQMWGNFPREDV</sequence>
<accession>A0A8J6XI80</accession>
<evidence type="ECO:0000313" key="1">
    <source>
        <dbReference type="EMBL" id="MBD2773217.1"/>
    </source>
</evidence>
<proteinExistence type="predicted"/>
<protein>
    <submittedName>
        <fullName evidence="1">Uncharacterized protein</fullName>
    </submittedName>
</protein>
<evidence type="ECO:0000313" key="2">
    <source>
        <dbReference type="Proteomes" id="UP000629098"/>
    </source>
</evidence>
<dbReference type="AlphaFoldDB" id="A0A8J6XI80"/>
<keyword evidence="2" id="KW-1185">Reference proteome</keyword>
<dbReference type="Proteomes" id="UP000629098">
    <property type="component" value="Unassembled WGS sequence"/>
</dbReference>
<gene>
    <name evidence="1" type="ORF">ICL16_14350</name>
</gene>
<dbReference type="RefSeq" id="WP_190828722.1">
    <property type="nucleotide sequence ID" value="NZ_CAWPPI010000050.1"/>
</dbReference>
<comment type="caution">
    <text evidence="1">The sequence shown here is derived from an EMBL/GenBank/DDBJ whole genome shotgun (WGS) entry which is preliminary data.</text>
</comment>
<organism evidence="1 2">
    <name type="scientific">Iningainema tapete BLCC-T55</name>
    <dbReference type="NCBI Taxonomy" id="2748662"/>
    <lineage>
        <taxon>Bacteria</taxon>
        <taxon>Bacillati</taxon>
        <taxon>Cyanobacteriota</taxon>
        <taxon>Cyanophyceae</taxon>
        <taxon>Nostocales</taxon>
        <taxon>Scytonemataceae</taxon>
        <taxon>Iningainema tapete</taxon>
    </lineage>
</organism>
<dbReference type="EMBL" id="JACXAE010000050">
    <property type="protein sequence ID" value="MBD2773217.1"/>
    <property type="molecule type" value="Genomic_DNA"/>
</dbReference>